<dbReference type="EnsemblPlants" id="TuG1812G0200003628.01.T01">
    <property type="protein sequence ID" value="TuG1812G0200003628.01.T01"/>
    <property type="gene ID" value="TuG1812G0200003628.01"/>
</dbReference>
<keyword evidence="1" id="KW-0560">Oxidoreductase</keyword>
<evidence type="ECO:0000313" key="7">
    <source>
        <dbReference type="Proteomes" id="UP000015106"/>
    </source>
</evidence>
<keyword evidence="4" id="KW-1133">Transmembrane helix</keyword>
<evidence type="ECO:0000256" key="2">
    <source>
        <dbReference type="ARBA" id="ARBA00023033"/>
    </source>
</evidence>
<evidence type="ECO:0000256" key="3">
    <source>
        <dbReference type="ARBA" id="ARBA00024018"/>
    </source>
</evidence>
<dbReference type="Pfam" id="PF01494">
    <property type="entry name" value="FAD_binding_3"/>
    <property type="match status" value="1"/>
</dbReference>
<reference evidence="6" key="2">
    <citation type="submission" date="2018-03" db="EMBL/GenBank/DDBJ databases">
        <title>The Triticum urartu genome reveals the dynamic nature of wheat genome evolution.</title>
        <authorList>
            <person name="Ling H."/>
            <person name="Ma B."/>
            <person name="Shi X."/>
            <person name="Liu H."/>
            <person name="Dong L."/>
            <person name="Sun H."/>
            <person name="Cao Y."/>
            <person name="Gao Q."/>
            <person name="Zheng S."/>
            <person name="Li Y."/>
            <person name="Yu Y."/>
            <person name="Du H."/>
            <person name="Qi M."/>
            <person name="Li Y."/>
            <person name="Yu H."/>
            <person name="Cui Y."/>
            <person name="Wang N."/>
            <person name="Chen C."/>
            <person name="Wu H."/>
            <person name="Zhao Y."/>
            <person name="Zhang J."/>
            <person name="Li Y."/>
            <person name="Zhou W."/>
            <person name="Zhang B."/>
            <person name="Hu W."/>
            <person name="Eijk M."/>
            <person name="Tang J."/>
            <person name="Witsenboer H."/>
            <person name="Zhao S."/>
            <person name="Li Z."/>
            <person name="Zhang A."/>
            <person name="Wang D."/>
            <person name="Liang C."/>
        </authorList>
    </citation>
    <scope>NUCLEOTIDE SEQUENCE [LARGE SCALE GENOMIC DNA]</scope>
    <source>
        <strain evidence="6">cv. G1812</strain>
    </source>
</reference>
<dbReference type="AlphaFoldDB" id="A0A8R7PFV9"/>
<dbReference type="GO" id="GO:0004497">
    <property type="term" value="F:monooxygenase activity"/>
    <property type="evidence" value="ECO:0007669"/>
    <property type="project" value="UniProtKB-KW"/>
</dbReference>
<evidence type="ECO:0000259" key="5">
    <source>
        <dbReference type="Pfam" id="PF01494"/>
    </source>
</evidence>
<evidence type="ECO:0000256" key="1">
    <source>
        <dbReference type="ARBA" id="ARBA00023002"/>
    </source>
</evidence>
<reference evidence="6" key="3">
    <citation type="submission" date="2022-06" db="UniProtKB">
        <authorList>
            <consortium name="EnsemblPlants"/>
        </authorList>
    </citation>
    <scope>IDENTIFICATION</scope>
</reference>
<sequence length="68" mass="6940">MAATKEMGTGEEEIHGVLIIGGGICGLAIALPLHIKGIDSLVLEKAESLRATGAGISIKVNGWSALEQ</sequence>
<feature type="domain" description="FAD-binding" evidence="5">
    <location>
        <begin position="17"/>
        <end position="50"/>
    </location>
</feature>
<dbReference type="Gramene" id="TuG1812G0200003628.01.T01">
    <property type="protein sequence ID" value="TuG1812G0200003628.01.T01"/>
    <property type="gene ID" value="TuG1812G0200003628.01"/>
</dbReference>
<dbReference type="InterPro" id="IPR002938">
    <property type="entry name" value="FAD-bd"/>
</dbReference>
<dbReference type="InterPro" id="IPR044560">
    <property type="entry name" value="MOase"/>
</dbReference>
<dbReference type="Gene3D" id="3.50.50.60">
    <property type="entry name" value="FAD/NAD(P)-binding domain"/>
    <property type="match status" value="1"/>
</dbReference>
<name>A0A8R7PFV9_TRIUA</name>
<dbReference type="SUPFAM" id="SSF51905">
    <property type="entry name" value="FAD/NAD(P)-binding domain"/>
    <property type="match status" value="1"/>
</dbReference>
<organism evidence="6 7">
    <name type="scientific">Triticum urartu</name>
    <name type="common">Red wild einkorn</name>
    <name type="synonym">Crithodium urartu</name>
    <dbReference type="NCBI Taxonomy" id="4572"/>
    <lineage>
        <taxon>Eukaryota</taxon>
        <taxon>Viridiplantae</taxon>
        <taxon>Streptophyta</taxon>
        <taxon>Embryophyta</taxon>
        <taxon>Tracheophyta</taxon>
        <taxon>Spermatophyta</taxon>
        <taxon>Magnoliopsida</taxon>
        <taxon>Liliopsida</taxon>
        <taxon>Poales</taxon>
        <taxon>Poaceae</taxon>
        <taxon>BOP clade</taxon>
        <taxon>Pooideae</taxon>
        <taxon>Triticodae</taxon>
        <taxon>Triticeae</taxon>
        <taxon>Triticinae</taxon>
        <taxon>Triticum</taxon>
    </lineage>
</organism>
<accession>A0A8R7PFV9</accession>
<dbReference type="PANTHER" id="PTHR45934">
    <property type="entry name" value="FAD/NAD(P)-BINDING OXIDOREDUCTASE FAMILY PROTEIN"/>
    <property type="match status" value="1"/>
</dbReference>
<feature type="transmembrane region" description="Helical" evidence="4">
    <location>
        <begin position="14"/>
        <end position="35"/>
    </location>
</feature>
<protein>
    <recommendedName>
        <fullName evidence="5">FAD-binding domain-containing protein</fullName>
    </recommendedName>
</protein>
<dbReference type="Proteomes" id="UP000015106">
    <property type="component" value="Chromosome 2"/>
</dbReference>
<proteinExistence type="inferred from homology"/>
<dbReference type="InterPro" id="IPR036188">
    <property type="entry name" value="FAD/NAD-bd_sf"/>
</dbReference>
<comment type="similarity">
    <text evidence="3">Belongs to the 3-hydroxybenzoate 6-hydroxylase family.</text>
</comment>
<keyword evidence="7" id="KW-1185">Reference proteome</keyword>
<keyword evidence="4" id="KW-0812">Transmembrane</keyword>
<keyword evidence="4" id="KW-0472">Membrane</keyword>
<keyword evidence="2" id="KW-0503">Monooxygenase</keyword>
<evidence type="ECO:0000313" key="6">
    <source>
        <dbReference type="EnsemblPlants" id="TuG1812G0200003628.01.T01"/>
    </source>
</evidence>
<evidence type="ECO:0000256" key="4">
    <source>
        <dbReference type="SAM" id="Phobius"/>
    </source>
</evidence>
<dbReference type="GO" id="GO:0071949">
    <property type="term" value="F:FAD binding"/>
    <property type="evidence" value="ECO:0007669"/>
    <property type="project" value="InterPro"/>
</dbReference>
<reference evidence="7" key="1">
    <citation type="journal article" date="2013" name="Nature">
        <title>Draft genome of the wheat A-genome progenitor Triticum urartu.</title>
        <authorList>
            <person name="Ling H.Q."/>
            <person name="Zhao S."/>
            <person name="Liu D."/>
            <person name="Wang J."/>
            <person name="Sun H."/>
            <person name="Zhang C."/>
            <person name="Fan H."/>
            <person name="Li D."/>
            <person name="Dong L."/>
            <person name="Tao Y."/>
            <person name="Gao C."/>
            <person name="Wu H."/>
            <person name="Li Y."/>
            <person name="Cui Y."/>
            <person name="Guo X."/>
            <person name="Zheng S."/>
            <person name="Wang B."/>
            <person name="Yu K."/>
            <person name="Liang Q."/>
            <person name="Yang W."/>
            <person name="Lou X."/>
            <person name="Chen J."/>
            <person name="Feng M."/>
            <person name="Jian J."/>
            <person name="Zhang X."/>
            <person name="Luo G."/>
            <person name="Jiang Y."/>
            <person name="Liu J."/>
            <person name="Wang Z."/>
            <person name="Sha Y."/>
            <person name="Zhang B."/>
            <person name="Wu H."/>
            <person name="Tang D."/>
            <person name="Shen Q."/>
            <person name="Xue P."/>
            <person name="Zou S."/>
            <person name="Wang X."/>
            <person name="Liu X."/>
            <person name="Wang F."/>
            <person name="Yang Y."/>
            <person name="An X."/>
            <person name="Dong Z."/>
            <person name="Zhang K."/>
            <person name="Zhang X."/>
            <person name="Luo M.C."/>
            <person name="Dvorak J."/>
            <person name="Tong Y."/>
            <person name="Wang J."/>
            <person name="Yang H."/>
            <person name="Li Z."/>
            <person name="Wang D."/>
            <person name="Zhang A."/>
            <person name="Wang J."/>
        </authorList>
    </citation>
    <scope>NUCLEOTIDE SEQUENCE</scope>
    <source>
        <strain evidence="7">cv. G1812</strain>
    </source>
</reference>
<dbReference type="PANTHER" id="PTHR45934:SF2">
    <property type="entry name" value="MONOOXYGENASE 1"/>
    <property type="match status" value="1"/>
</dbReference>